<organism evidence="3 4">
    <name type="scientific">Sitophilus oryzae</name>
    <name type="common">Rice weevil</name>
    <name type="synonym">Curculio oryzae</name>
    <dbReference type="NCBI Taxonomy" id="7048"/>
    <lineage>
        <taxon>Eukaryota</taxon>
        <taxon>Metazoa</taxon>
        <taxon>Ecdysozoa</taxon>
        <taxon>Arthropoda</taxon>
        <taxon>Hexapoda</taxon>
        <taxon>Insecta</taxon>
        <taxon>Pterygota</taxon>
        <taxon>Neoptera</taxon>
        <taxon>Endopterygota</taxon>
        <taxon>Coleoptera</taxon>
        <taxon>Polyphaga</taxon>
        <taxon>Cucujiformia</taxon>
        <taxon>Curculionidae</taxon>
        <taxon>Dryophthorinae</taxon>
        <taxon>Sitophilus</taxon>
    </lineage>
</organism>
<evidence type="ECO:0000313" key="3">
    <source>
        <dbReference type="Proteomes" id="UP000504635"/>
    </source>
</evidence>
<evidence type="ECO:0000313" key="4">
    <source>
        <dbReference type="RefSeq" id="XP_030753493.1"/>
    </source>
</evidence>
<keyword evidence="3" id="KW-1185">Reference proteome</keyword>
<proteinExistence type="predicted"/>
<evidence type="ECO:0000256" key="1">
    <source>
        <dbReference type="SAM" id="Phobius"/>
    </source>
</evidence>
<name>A0A6J2XPR4_SITOR</name>
<dbReference type="OrthoDB" id="6767303at2759"/>
<feature type="signal peptide" evidence="2">
    <location>
        <begin position="1"/>
        <end position="22"/>
    </location>
</feature>
<dbReference type="AlphaFoldDB" id="A0A6J2XPR4"/>
<dbReference type="Proteomes" id="UP000504635">
    <property type="component" value="Unplaced"/>
</dbReference>
<reference evidence="4" key="1">
    <citation type="submission" date="2025-08" db="UniProtKB">
        <authorList>
            <consortium name="RefSeq"/>
        </authorList>
    </citation>
    <scope>IDENTIFICATION</scope>
    <source>
        <tissue evidence="4">Gonads</tissue>
    </source>
</reference>
<dbReference type="InParanoid" id="A0A6J2XPR4"/>
<feature type="chain" id="PRO_5026718317" evidence="2">
    <location>
        <begin position="23"/>
        <end position="168"/>
    </location>
</feature>
<keyword evidence="2" id="KW-0732">Signal</keyword>
<feature type="transmembrane region" description="Helical" evidence="1">
    <location>
        <begin position="117"/>
        <end position="136"/>
    </location>
</feature>
<sequence length="168" mass="19442">MFFFLLVFTLCWCFSCFSSVKGFVYPMWGEGHSQKQQGLEKNDDGWVAEFLMDYFVLPLKDGFCHVCSSFQEVYECIVRSELFEDKQTQKQASYIEKTLDILGLNSENSTSPPSCSYYSILVVATSTIVFVLSMVCTKKLLDYFREEHRIFSEMAGDFPKKCPCFDKD</sequence>
<keyword evidence="1" id="KW-0472">Membrane</keyword>
<evidence type="ECO:0000256" key="2">
    <source>
        <dbReference type="SAM" id="SignalP"/>
    </source>
</evidence>
<dbReference type="GeneID" id="115880430"/>
<dbReference type="RefSeq" id="XP_030753493.1">
    <property type="nucleotide sequence ID" value="XM_030897633.1"/>
</dbReference>
<gene>
    <name evidence="4" type="primary">LOC115880430</name>
</gene>
<keyword evidence="1" id="KW-1133">Transmembrane helix</keyword>
<protein>
    <submittedName>
        <fullName evidence="4">Uncharacterized protein LOC115880430</fullName>
    </submittedName>
</protein>
<dbReference type="KEGG" id="soy:115880430"/>
<keyword evidence="1" id="KW-0812">Transmembrane</keyword>
<accession>A0A6J2XPR4</accession>